<protein>
    <recommendedName>
        <fullName evidence="2">N-acetylmuramoyl-L-alanine amidase</fullName>
        <ecNumber evidence="2">3.5.1.28</ecNumber>
    </recommendedName>
</protein>
<dbReference type="SMART" id="SM00646">
    <property type="entry name" value="Ami_3"/>
    <property type="match status" value="1"/>
</dbReference>
<dbReference type="RefSeq" id="WP_129224552.1">
    <property type="nucleotide sequence ID" value="NZ_QYBB01000004.1"/>
</dbReference>
<dbReference type="EMBL" id="QYBB01000004">
    <property type="protein sequence ID" value="RYC33027.1"/>
    <property type="molecule type" value="Genomic_DNA"/>
</dbReference>
<evidence type="ECO:0000256" key="2">
    <source>
        <dbReference type="ARBA" id="ARBA00011901"/>
    </source>
</evidence>
<dbReference type="Proteomes" id="UP000290759">
    <property type="component" value="Unassembled WGS sequence"/>
</dbReference>
<keyword evidence="4" id="KW-0732">Signal</keyword>
<keyword evidence="7" id="KW-1185">Reference proteome</keyword>
<evidence type="ECO:0000259" key="5">
    <source>
        <dbReference type="SMART" id="SM00646"/>
    </source>
</evidence>
<name>A0A4Q2UCY1_9HYPH</name>
<comment type="catalytic activity">
    <reaction evidence="1">
        <text>Hydrolyzes the link between N-acetylmuramoyl residues and L-amino acid residues in certain cell-wall glycopeptides.</text>
        <dbReference type="EC" id="3.5.1.28"/>
    </reaction>
</comment>
<evidence type="ECO:0000256" key="3">
    <source>
        <dbReference type="ARBA" id="ARBA00022801"/>
    </source>
</evidence>
<dbReference type="Gene3D" id="3.40.630.40">
    <property type="entry name" value="Zn-dependent exopeptidases"/>
    <property type="match status" value="1"/>
</dbReference>
<organism evidence="6 7">
    <name type="scientific">Lichenibacterium minor</name>
    <dbReference type="NCBI Taxonomy" id="2316528"/>
    <lineage>
        <taxon>Bacteria</taxon>
        <taxon>Pseudomonadati</taxon>
        <taxon>Pseudomonadota</taxon>
        <taxon>Alphaproteobacteria</taxon>
        <taxon>Hyphomicrobiales</taxon>
        <taxon>Lichenihabitantaceae</taxon>
        <taxon>Lichenibacterium</taxon>
    </lineage>
</organism>
<dbReference type="GO" id="GO:0030288">
    <property type="term" value="C:outer membrane-bounded periplasmic space"/>
    <property type="evidence" value="ECO:0007669"/>
    <property type="project" value="TreeGrafter"/>
</dbReference>
<evidence type="ECO:0000313" key="7">
    <source>
        <dbReference type="Proteomes" id="UP000290759"/>
    </source>
</evidence>
<dbReference type="GO" id="GO:0008745">
    <property type="term" value="F:N-acetylmuramoyl-L-alanine amidase activity"/>
    <property type="evidence" value="ECO:0007669"/>
    <property type="project" value="UniProtKB-EC"/>
</dbReference>
<dbReference type="PANTHER" id="PTHR30404:SF0">
    <property type="entry name" value="N-ACETYLMURAMOYL-L-ALANINE AMIDASE AMIC"/>
    <property type="match status" value="1"/>
</dbReference>
<dbReference type="GO" id="GO:0009253">
    <property type="term" value="P:peptidoglycan catabolic process"/>
    <property type="evidence" value="ECO:0007669"/>
    <property type="project" value="InterPro"/>
</dbReference>
<evidence type="ECO:0000256" key="1">
    <source>
        <dbReference type="ARBA" id="ARBA00001561"/>
    </source>
</evidence>
<dbReference type="PANTHER" id="PTHR30404">
    <property type="entry name" value="N-ACETYLMURAMOYL-L-ALANINE AMIDASE"/>
    <property type="match status" value="1"/>
</dbReference>
<comment type="caution">
    <text evidence="6">The sequence shown here is derived from an EMBL/GenBank/DDBJ whole genome shotgun (WGS) entry which is preliminary data.</text>
</comment>
<feature type="chain" id="PRO_5020878070" description="N-acetylmuramoyl-L-alanine amidase" evidence="4">
    <location>
        <begin position="25"/>
        <end position="442"/>
    </location>
</feature>
<reference evidence="6 7" key="2">
    <citation type="submission" date="2019-02" db="EMBL/GenBank/DDBJ databases">
        <title>'Lichenibacterium ramalinii' gen. nov. sp. nov., 'Lichenibacterium minor' gen. nov. sp. nov.</title>
        <authorList>
            <person name="Pankratov T."/>
        </authorList>
    </citation>
    <scope>NUCLEOTIDE SEQUENCE [LARGE SCALE GENOMIC DNA]</scope>
    <source>
        <strain evidence="6 7">RmlP026</strain>
    </source>
</reference>
<feature type="signal peptide" evidence="4">
    <location>
        <begin position="1"/>
        <end position="24"/>
    </location>
</feature>
<dbReference type="Pfam" id="PF01520">
    <property type="entry name" value="Amidase_3"/>
    <property type="match status" value="1"/>
</dbReference>
<dbReference type="Gene3D" id="2.60.40.3500">
    <property type="match status" value="1"/>
</dbReference>
<dbReference type="OrthoDB" id="9806267at2"/>
<reference evidence="6 7" key="1">
    <citation type="submission" date="2018-12" db="EMBL/GenBank/DDBJ databases">
        <authorList>
            <person name="Grouzdev D.S."/>
            <person name="Krutkina M.S."/>
        </authorList>
    </citation>
    <scope>NUCLEOTIDE SEQUENCE [LARGE SCALE GENOMIC DNA]</scope>
    <source>
        <strain evidence="6 7">RmlP026</strain>
    </source>
</reference>
<evidence type="ECO:0000256" key="4">
    <source>
        <dbReference type="SAM" id="SignalP"/>
    </source>
</evidence>
<gene>
    <name evidence="6" type="ORF">D3273_06140</name>
</gene>
<proteinExistence type="predicted"/>
<dbReference type="AlphaFoldDB" id="A0A4Q2UCY1"/>
<dbReference type="Pfam" id="PF11741">
    <property type="entry name" value="AMIN"/>
    <property type="match status" value="1"/>
</dbReference>
<dbReference type="InterPro" id="IPR021731">
    <property type="entry name" value="AMIN_dom"/>
</dbReference>
<feature type="domain" description="MurNAc-LAA" evidence="5">
    <location>
        <begin position="267"/>
        <end position="422"/>
    </location>
</feature>
<evidence type="ECO:0000313" key="6">
    <source>
        <dbReference type="EMBL" id="RYC33027.1"/>
    </source>
</evidence>
<accession>A0A4Q2UCY1</accession>
<dbReference type="InterPro" id="IPR050695">
    <property type="entry name" value="N-acetylmuramoyl_amidase_3"/>
</dbReference>
<dbReference type="CDD" id="cd02696">
    <property type="entry name" value="MurNAc-LAA"/>
    <property type="match status" value="1"/>
</dbReference>
<sequence>MGIDRRAASLIAAAALATAPVAPASASVRNPSWHPPIPVSSGAVPPSGSVSSGALPAGVPVAVDARVSVVGGVTRLVVDLGARAAVQAALTEAPDRLVLDLPEVNFQVDPAAGRLGPGGVGVIRGFRFGLFAPGRSRIVVDLGGPAALRRADVASIAGGDASRLTVELVPTDRAAFHAAARRPAQDEAATVTVTAAPAPTADPRPVVVIDPGHGGVDPGASGVSGAVEKDVVLRFATVLAAKLSAGDRYRVVMTRRDDSFVSLSDRVRVARDSDAALFISVHADTLSDGSVSGATVYTASDGASDAEAARVAATENQSDAAAGLDEAPKASADVSDILFDLTRRETRSYAHRFQRTLAGYWAKIARLNHNPERSAGFKVLQAPDVPSVLLELGYLSSGQDVRSLESPDWRAKAADGVSASVDAFFAGREAPAPVPPGAAAMR</sequence>
<dbReference type="EC" id="3.5.1.28" evidence="2"/>
<dbReference type="InterPro" id="IPR002508">
    <property type="entry name" value="MurNAc-LAA_cat"/>
</dbReference>
<dbReference type="SUPFAM" id="SSF53187">
    <property type="entry name" value="Zn-dependent exopeptidases"/>
    <property type="match status" value="1"/>
</dbReference>
<keyword evidence="3" id="KW-0378">Hydrolase</keyword>